<feature type="transmembrane region" description="Helical" evidence="18">
    <location>
        <begin position="59"/>
        <end position="81"/>
    </location>
</feature>
<organism evidence="20">
    <name type="scientific">Chlaenius rufifemoratus bimaculatus</name>
    <dbReference type="NCBI Taxonomy" id="3079923"/>
    <lineage>
        <taxon>Eukaryota</taxon>
        <taxon>Metazoa</taxon>
        <taxon>Ecdysozoa</taxon>
        <taxon>Arthropoda</taxon>
        <taxon>Hexapoda</taxon>
        <taxon>Insecta</taxon>
        <taxon>Pterygota</taxon>
        <taxon>Neoptera</taxon>
        <taxon>Endopterygota</taxon>
        <taxon>Coleoptera</taxon>
        <taxon>Adephaga</taxon>
        <taxon>Caraboidea</taxon>
        <taxon>Carabidae</taxon>
        <taxon>Licininae</taxon>
        <taxon>Chlaeniini</taxon>
        <taxon>Chlaenius</taxon>
        <taxon>Chlaenius rufifemoratus</taxon>
    </lineage>
</organism>
<evidence type="ECO:0000259" key="19">
    <source>
        <dbReference type="Pfam" id="PF00361"/>
    </source>
</evidence>
<evidence type="ECO:0000256" key="11">
    <source>
        <dbReference type="ARBA" id="ARBA00022982"/>
    </source>
</evidence>
<dbReference type="GO" id="GO:0008137">
    <property type="term" value="F:NADH dehydrogenase (ubiquinone) activity"/>
    <property type="evidence" value="ECO:0007669"/>
    <property type="project" value="UniProtKB-EC"/>
</dbReference>
<proteinExistence type="inferred from homology"/>
<evidence type="ECO:0000256" key="15">
    <source>
        <dbReference type="ARBA" id="ARBA00023128"/>
    </source>
</evidence>
<dbReference type="EMBL" id="OR536810">
    <property type="protein sequence ID" value="WNX95652.1"/>
    <property type="molecule type" value="Genomic_DNA"/>
</dbReference>
<evidence type="ECO:0000313" key="20">
    <source>
        <dbReference type="EMBL" id="WNX95652.1"/>
    </source>
</evidence>
<evidence type="ECO:0000256" key="18">
    <source>
        <dbReference type="RuleBase" id="RU003403"/>
    </source>
</evidence>
<dbReference type="GO" id="GO:0005743">
    <property type="term" value="C:mitochondrial inner membrane"/>
    <property type="evidence" value="ECO:0007669"/>
    <property type="project" value="UniProtKB-SubCell"/>
</dbReference>
<dbReference type="InterPro" id="IPR003917">
    <property type="entry name" value="NADH_UbQ_OxRdtase_chain2"/>
</dbReference>
<feature type="transmembrane region" description="Helical" evidence="18">
    <location>
        <begin position="151"/>
        <end position="169"/>
    </location>
</feature>
<geneLocation type="mitochondrion" evidence="20"/>
<dbReference type="AlphaFoldDB" id="A0AA96UW49"/>
<evidence type="ECO:0000256" key="2">
    <source>
        <dbReference type="ARBA" id="ARBA00004448"/>
    </source>
</evidence>
<dbReference type="EC" id="7.1.1.2" evidence="4 18"/>
<protein>
    <recommendedName>
        <fullName evidence="5 18">NADH-ubiquinone oxidoreductase chain 2</fullName>
        <ecNumber evidence="4 18">7.1.1.2</ecNumber>
    </recommendedName>
</protein>
<keyword evidence="10 18" id="KW-1278">Translocase</keyword>
<feature type="transmembrane region" description="Helical" evidence="18">
    <location>
        <begin position="321"/>
        <end position="341"/>
    </location>
</feature>
<comment type="function">
    <text evidence="1">Core subunit of the mitochondrial membrane respiratory chain NADH dehydrogenase (Complex I) that is believed to belong to the minimal assembly required for catalysis. Complex I functions in the transfer of electrons from NADH to the respiratory chain. The immediate electron acceptor for the enzyme is believed to be ubiquinone.</text>
</comment>
<dbReference type="InterPro" id="IPR001750">
    <property type="entry name" value="ND/Mrp_TM"/>
</dbReference>
<dbReference type="PRINTS" id="PR01436">
    <property type="entry name" value="NADHDHGNASE2"/>
</dbReference>
<keyword evidence="6" id="KW-0813">Transport</keyword>
<dbReference type="PANTHER" id="PTHR46552">
    <property type="entry name" value="NADH-UBIQUINONE OXIDOREDUCTASE CHAIN 2"/>
    <property type="match status" value="1"/>
</dbReference>
<keyword evidence="9 18" id="KW-0999">Mitochondrion inner membrane</keyword>
<reference evidence="20" key="1">
    <citation type="submission" date="2023-09" db="EMBL/GenBank/DDBJ databases">
        <authorList>
            <person name="Li J."/>
            <person name="Wu S."/>
        </authorList>
    </citation>
    <scope>NUCLEOTIDE SEQUENCE</scope>
</reference>
<dbReference type="PANTHER" id="PTHR46552:SF1">
    <property type="entry name" value="NADH-UBIQUINONE OXIDOREDUCTASE CHAIN 2"/>
    <property type="match status" value="1"/>
</dbReference>
<evidence type="ECO:0000256" key="5">
    <source>
        <dbReference type="ARBA" id="ARBA00021008"/>
    </source>
</evidence>
<evidence type="ECO:0000256" key="13">
    <source>
        <dbReference type="ARBA" id="ARBA00023027"/>
    </source>
</evidence>
<evidence type="ECO:0000256" key="8">
    <source>
        <dbReference type="ARBA" id="ARBA00022692"/>
    </source>
</evidence>
<keyword evidence="12 18" id="KW-1133">Transmembrane helix</keyword>
<keyword evidence="11 18" id="KW-0249">Electron transport</keyword>
<evidence type="ECO:0000256" key="12">
    <source>
        <dbReference type="ARBA" id="ARBA00022989"/>
    </source>
</evidence>
<evidence type="ECO:0000256" key="4">
    <source>
        <dbReference type="ARBA" id="ARBA00012944"/>
    </source>
</evidence>
<dbReference type="GO" id="GO:0006120">
    <property type="term" value="P:mitochondrial electron transport, NADH to ubiquinone"/>
    <property type="evidence" value="ECO:0007669"/>
    <property type="project" value="InterPro"/>
</dbReference>
<comment type="similarity">
    <text evidence="3 18">Belongs to the complex I subunit 2 family.</text>
</comment>
<feature type="transmembrane region" description="Helical" evidence="18">
    <location>
        <begin position="7"/>
        <end position="27"/>
    </location>
</feature>
<comment type="function">
    <text evidence="18">Core subunit of the mitochondrial membrane respiratory chain NADH dehydrogenase (Complex I) which catalyzes electron transfer from NADH through the respiratory chain, using ubiquinone as an electron acceptor. Essential for the catalytic activity and assembly of complex I.</text>
</comment>
<evidence type="ECO:0000256" key="17">
    <source>
        <dbReference type="ARBA" id="ARBA00049551"/>
    </source>
</evidence>
<accession>A0AA96UW49</accession>
<evidence type="ECO:0000256" key="1">
    <source>
        <dbReference type="ARBA" id="ARBA00003257"/>
    </source>
</evidence>
<keyword evidence="7 18" id="KW-0679">Respiratory chain</keyword>
<keyword evidence="14 18" id="KW-0830">Ubiquinone</keyword>
<sequence>MFNTYKLIFLLTLFMGTMISISSPTWLGAWMGLEINLLSFIPLLKTKNNPYSTESSIKYFLVQALASTIFLFSILMIMMLSNMITEMLNINTLLMMMINSSLLMKMGAAPFHFWFPEIIEGMQWINSLVLLTWQKIAPMMLLSYTINNSNYIISIIMFSTLVGSIGGLNQTSLRKIMAYSSINHLGWMISSFLNNEMIWLIYFISYSFISLALIYMLNFFKIYYLKQLYSFMNNNILIKFMLMLNLLSLGGLPPFFGFLPKWMIIQYLSSEYMFLLLFMLMMTLITLYFYMRIAYTSLILSHSEMNFNILMNLEMKTNKMMMILSFFSINGLIICTILFNLM</sequence>
<keyword evidence="13 18" id="KW-0520">NAD</keyword>
<evidence type="ECO:0000256" key="3">
    <source>
        <dbReference type="ARBA" id="ARBA00007012"/>
    </source>
</evidence>
<feature type="transmembrane region" description="Helical" evidence="18">
    <location>
        <begin position="93"/>
        <end position="115"/>
    </location>
</feature>
<comment type="subcellular location">
    <subcellularLocation>
        <location evidence="2 18">Mitochondrion inner membrane</location>
        <topology evidence="2 18">Multi-pass membrane protein</topology>
    </subcellularLocation>
</comment>
<feature type="transmembrane region" description="Helical" evidence="18">
    <location>
        <begin position="272"/>
        <end position="291"/>
    </location>
</feature>
<feature type="domain" description="NADH:quinone oxidoreductase/Mrp antiporter transmembrane" evidence="19">
    <location>
        <begin position="24"/>
        <end position="286"/>
    </location>
</feature>
<evidence type="ECO:0000256" key="10">
    <source>
        <dbReference type="ARBA" id="ARBA00022967"/>
    </source>
</evidence>
<evidence type="ECO:0000256" key="14">
    <source>
        <dbReference type="ARBA" id="ARBA00023075"/>
    </source>
</evidence>
<feature type="transmembrane region" description="Helical" evidence="18">
    <location>
        <begin position="236"/>
        <end position="260"/>
    </location>
</feature>
<evidence type="ECO:0000256" key="6">
    <source>
        <dbReference type="ARBA" id="ARBA00022448"/>
    </source>
</evidence>
<feature type="transmembrane region" description="Helical" evidence="18">
    <location>
        <begin position="199"/>
        <end position="224"/>
    </location>
</feature>
<keyword evidence="16 18" id="KW-0472">Membrane</keyword>
<evidence type="ECO:0000256" key="16">
    <source>
        <dbReference type="ARBA" id="ARBA00023136"/>
    </source>
</evidence>
<comment type="catalytic activity">
    <reaction evidence="17 18">
        <text>a ubiquinone + NADH + 5 H(+)(in) = a ubiquinol + NAD(+) + 4 H(+)(out)</text>
        <dbReference type="Rhea" id="RHEA:29091"/>
        <dbReference type="Rhea" id="RHEA-COMP:9565"/>
        <dbReference type="Rhea" id="RHEA-COMP:9566"/>
        <dbReference type="ChEBI" id="CHEBI:15378"/>
        <dbReference type="ChEBI" id="CHEBI:16389"/>
        <dbReference type="ChEBI" id="CHEBI:17976"/>
        <dbReference type="ChEBI" id="CHEBI:57540"/>
        <dbReference type="ChEBI" id="CHEBI:57945"/>
        <dbReference type="EC" id="7.1.1.2"/>
    </reaction>
</comment>
<gene>
    <name evidence="20" type="primary">ND2</name>
</gene>
<dbReference type="InterPro" id="IPR050175">
    <property type="entry name" value="Complex_I_Subunit_2"/>
</dbReference>
<name>A0AA96UW49_9CARA</name>
<evidence type="ECO:0000256" key="9">
    <source>
        <dbReference type="ARBA" id="ARBA00022792"/>
    </source>
</evidence>
<keyword evidence="15 18" id="KW-0496">Mitochondrion</keyword>
<keyword evidence="8 18" id="KW-0812">Transmembrane</keyword>
<evidence type="ECO:0000256" key="7">
    <source>
        <dbReference type="ARBA" id="ARBA00022660"/>
    </source>
</evidence>
<dbReference type="Pfam" id="PF00361">
    <property type="entry name" value="Proton_antipo_M"/>
    <property type="match status" value="1"/>
</dbReference>